<keyword evidence="3 5" id="KW-1133">Transmembrane helix</keyword>
<feature type="transmembrane region" description="Helical" evidence="5">
    <location>
        <begin position="360"/>
        <end position="378"/>
    </location>
</feature>
<accession>I3D7T5</accession>
<dbReference type="PANTHER" id="PTHR43424:SF1">
    <property type="entry name" value="LOCUS PUTATIVE PROTEIN 1-RELATED"/>
    <property type="match status" value="1"/>
</dbReference>
<dbReference type="EMBL" id="AJSX01000041">
    <property type="protein sequence ID" value="EIJ67778.1"/>
    <property type="molecule type" value="Genomic_DNA"/>
</dbReference>
<dbReference type="InterPro" id="IPR002797">
    <property type="entry name" value="Polysacc_synth"/>
</dbReference>
<feature type="transmembrane region" description="Helical" evidence="5">
    <location>
        <begin position="172"/>
        <end position="192"/>
    </location>
</feature>
<dbReference type="CDD" id="cd13128">
    <property type="entry name" value="MATE_Wzx_like"/>
    <property type="match status" value="1"/>
</dbReference>
<evidence type="ECO:0000313" key="7">
    <source>
        <dbReference type="Proteomes" id="UP000006457"/>
    </source>
</evidence>
<feature type="transmembrane region" description="Helical" evidence="5">
    <location>
        <begin position="120"/>
        <end position="138"/>
    </location>
</feature>
<gene>
    <name evidence="6" type="ORF">HMPREF1052_0577</name>
</gene>
<evidence type="ECO:0000256" key="1">
    <source>
        <dbReference type="ARBA" id="ARBA00004141"/>
    </source>
</evidence>
<feature type="transmembrane region" description="Helical" evidence="5">
    <location>
        <begin position="292"/>
        <end position="310"/>
    </location>
</feature>
<feature type="transmembrane region" description="Helical" evidence="5">
    <location>
        <begin position="212"/>
        <end position="231"/>
    </location>
</feature>
<feature type="transmembrane region" description="Helical" evidence="5">
    <location>
        <begin position="12"/>
        <end position="33"/>
    </location>
</feature>
<dbReference type="PATRIC" id="fig|1095749.3.peg.1876"/>
<reference evidence="6 7" key="1">
    <citation type="submission" date="2012-03" db="EMBL/GenBank/DDBJ databases">
        <authorList>
            <person name="Harkins D.M."/>
            <person name="Madupu R."/>
            <person name="Durkin A.S."/>
            <person name="Torralba M."/>
            <person name="Methe B."/>
            <person name="Sutton G.G."/>
            <person name="Nelson K.E."/>
        </authorList>
    </citation>
    <scope>NUCLEOTIDE SEQUENCE [LARGE SCALE GENOMIC DNA]</scope>
    <source>
        <strain evidence="6 7">CCUG 2042</strain>
    </source>
</reference>
<dbReference type="Pfam" id="PF01943">
    <property type="entry name" value="Polysacc_synt"/>
    <property type="match status" value="1"/>
</dbReference>
<dbReference type="AlphaFoldDB" id="I3D7T5"/>
<name>I3D7T5_9PAST</name>
<dbReference type="InterPro" id="IPR052556">
    <property type="entry name" value="PolySynth_Transporter"/>
</dbReference>
<dbReference type="PANTHER" id="PTHR43424">
    <property type="entry name" value="LOCUS PUTATIVE PROTEIN 1-RELATED"/>
    <property type="match status" value="1"/>
</dbReference>
<dbReference type="Proteomes" id="UP000006457">
    <property type="component" value="Unassembled WGS sequence"/>
</dbReference>
<feature type="transmembrane region" description="Helical" evidence="5">
    <location>
        <begin position="330"/>
        <end position="348"/>
    </location>
</feature>
<feature type="transmembrane region" description="Helical" evidence="5">
    <location>
        <begin position="418"/>
        <end position="439"/>
    </location>
</feature>
<sequence length="491" mass="56385">MKFDVKSIRFNFFMNFILTVSNFVFPLITFPYVSRVLLPEGTGKVAFALSVVSYFSIFASFGVATYGVRAIARVRDNKELLSKTAHELLFINFISFFIVYIVFTLSIYFIPKFNNEKNLFFLSSVFILFTVIGVEWLYKGLERYQYITVRTILFKLIALVLVFIFIKNKDDYIYFAFISILAMVGSALLNIFNTRQIIYFKIYTDYEIKKHLKPMFFLFMTSLSIAIYTSVDEAILGLLSIPSNVGYYNAAVRIKGILFTFITSLGVVLLPRLSYYVENKMDNKFHETLQKSMNFIIVITLPLIAFFILFAKETILILAGNNYLESVLPLQIIVVTLIFSGITNILGIQILLPLKKDKELLLSVFIAALVDIIGNLILAPKLAAIGTAISVFLAELSVFIVQMIILKKYIPILFKNISYGKIILSLLLSLYISYLAFLLELSSYRLVNFTIIGIVFFLFYFLLLVILKENFVINIFHIISNKFIQKNRQDI</sequence>
<dbReference type="eggNOG" id="COG2244">
    <property type="taxonomic scope" value="Bacteria"/>
</dbReference>
<evidence type="ECO:0000256" key="5">
    <source>
        <dbReference type="SAM" id="Phobius"/>
    </source>
</evidence>
<feature type="transmembrane region" description="Helical" evidence="5">
    <location>
        <begin position="251"/>
        <end position="271"/>
    </location>
</feature>
<keyword evidence="2 5" id="KW-0812">Transmembrane</keyword>
<dbReference type="OrthoDB" id="103403at2"/>
<comment type="subcellular location">
    <subcellularLocation>
        <location evidence="1">Membrane</location>
        <topology evidence="1">Multi-pass membrane protein</topology>
    </subcellularLocation>
</comment>
<comment type="caution">
    <text evidence="6">The sequence shown here is derived from an EMBL/GenBank/DDBJ whole genome shotgun (WGS) entry which is preliminary data.</text>
</comment>
<evidence type="ECO:0000256" key="4">
    <source>
        <dbReference type="ARBA" id="ARBA00023136"/>
    </source>
</evidence>
<feature type="transmembrane region" description="Helical" evidence="5">
    <location>
        <begin position="89"/>
        <end position="108"/>
    </location>
</feature>
<evidence type="ECO:0000256" key="2">
    <source>
        <dbReference type="ARBA" id="ARBA00022692"/>
    </source>
</evidence>
<evidence type="ECO:0000313" key="6">
    <source>
        <dbReference type="EMBL" id="EIJ67778.1"/>
    </source>
</evidence>
<dbReference type="RefSeq" id="WP_005761525.1">
    <property type="nucleotide sequence ID" value="NZ_AJSX01000041.1"/>
</dbReference>
<feature type="transmembrane region" description="Helical" evidence="5">
    <location>
        <begin position="445"/>
        <end position="467"/>
    </location>
</feature>
<feature type="transmembrane region" description="Helical" evidence="5">
    <location>
        <begin position="147"/>
        <end position="166"/>
    </location>
</feature>
<feature type="transmembrane region" description="Helical" evidence="5">
    <location>
        <begin position="384"/>
        <end position="406"/>
    </location>
</feature>
<feature type="transmembrane region" description="Helical" evidence="5">
    <location>
        <begin position="45"/>
        <end position="68"/>
    </location>
</feature>
<evidence type="ECO:0000256" key="3">
    <source>
        <dbReference type="ARBA" id="ARBA00022989"/>
    </source>
</evidence>
<dbReference type="GO" id="GO:0016020">
    <property type="term" value="C:membrane"/>
    <property type="evidence" value="ECO:0007669"/>
    <property type="project" value="UniProtKB-SubCell"/>
</dbReference>
<keyword evidence="4 5" id="KW-0472">Membrane</keyword>
<protein>
    <submittedName>
        <fullName evidence="6">Polysaccharide biosynthesis protein</fullName>
    </submittedName>
</protein>
<organism evidence="6 7">
    <name type="scientific">Pasteurella bettyae CCUG 2042</name>
    <dbReference type="NCBI Taxonomy" id="1095749"/>
    <lineage>
        <taxon>Bacteria</taxon>
        <taxon>Pseudomonadati</taxon>
        <taxon>Pseudomonadota</taxon>
        <taxon>Gammaproteobacteria</taxon>
        <taxon>Pasteurellales</taxon>
        <taxon>Pasteurellaceae</taxon>
        <taxon>Pasteurella</taxon>
    </lineage>
</organism>
<keyword evidence="7" id="KW-1185">Reference proteome</keyword>
<proteinExistence type="predicted"/>